<protein>
    <submittedName>
        <fullName evidence="7">C-type cytochrome</fullName>
    </submittedName>
</protein>
<dbReference type="Pfam" id="PF00034">
    <property type="entry name" value="Cytochrom_C"/>
    <property type="match status" value="1"/>
</dbReference>
<proteinExistence type="predicted"/>
<evidence type="ECO:0000313" key="8">
    <source>
        <dbReference type="Proteomes" id="UP001057998"/>
    </source>
</evidence>
<dbReference type="EMBL" id="CP101509">
    <property type="protein sequence ID" value="UTV29577.1"/>
    <property type="molecule type" value="Genomic_DNA"/>
</dbReference>
<feature type="domain" description="Cytochrome c" evidence="6">
    <location>
        <begin position="56"/>
        <end position="153"/>
    </location>
</feature>
<evidence type="ECO:0000256" key="2">
    <source>
        <dbReference type="ARBA" id="ARBA00022723"/>
    </source>
</evidence>
<dbReference type="PANTHER" id="PTHR35008:SF9">
    <property type="entry name" value="CYTOCHROME C DOMAIN-CONTAINING PROTEIN"/>
    <property type="match status" value="1"/>
</dbReference>
<evidence type="ECO:0000256" key="1">
    <source>
        <dbReference type="ARBA" id="ARBA00022617"/>
    </source>
</evidence>
<keyword evidence="3 4" id="KW-0408">Iron</keyword>
<gene>
    <name evidence="7" type="ORF">NNL38_21420</name>
</gene>
<evidence type="ECO:0000259" key="6">
    <source>
        <dbReference type="PROSITE" id="PS51007"/>
    </source>
</evidence>
<evidence type="ECO:0000256" key="4">
    <source>
        <dbReference type="PROSITE-ProRule" id="PRU00433"/>
    </source>
</evidence>
<dbReference type="PROSITE" id="PS51007">
    <property type="entry name" value="CYTC"/>
    <property type="match status" value="2"/>
</dbReference>
<evidence type="ECO:0000313" key="7">
    <source>
        <dbReference type="EMBL" id="UTV29577.1"/>
    </source>
</evidence>
<evidence type="ECO:0000256" key="3">
    <source>
        <dbReference type="ARBA" id="ARBA00023004"/>
    </source>
</evidence>
<keyword evidence="5" id="KW-0732">Signal</keyword>
<accession>A0ABY5GLZ5</accession>
<dbReference type="SUPFAM" id="SSF46626">
    <property type="entry name" value="Cytochrome c"/>
    <property type="match status" value="2"/>
</dbReference>
<dbReference type="RefSeq" id="WP_255390895.1">
    <property type="nucleotide sequence ID" value="NZ_CP101509.1"/>
</dbReference>
<dbReference type="InterPro" id="IPR036909">
    <property type="entry name" value="Cyt_c-like_dom_sf"/>
</dbReference>
<keyword evidence="2 4" id="KW-0479">Metal-binding</keyword>
<organism evidence="7 8">
    <name type="scientific">Photobacterium atrarenae</name>
    <dbReference type="NCBI Taxonomy" id="865757"/>
    <lineage>
        <taxon>Bacteria</taxon>
        <taxon>Pseudomonadati</taxon>
        <taxon>Pseudomonadota</taxon>
        <taxon>Gammaproteobacteria</taxon>
        <taxon>Vibrionales</taxon>
        <taxon>Vibrionaceae</taxon>
        <taxon>Photobacterium</taxon>
    </lineage>
</organism>
<reference evidence="7" key="1">
    <citation type="submission" date="2022-07" db="EMBL/GenBank/DDBJ databases">
        <title>Genome sequencing of Photobacterium atrarenae GJH2-4.</title>
        <authorList>
            <person name="Park S.-J."/>
        </authorList>
    </citation>
    <scope>NUCLEOTIDE SEQUENCE</scope>
    <source>
        <strain evidence="7">GJH2-4</strain>
    </source>
</reference>
<keyword evidence="8" id="KW-1185">Reference proteome</keyword>
<feature type="chain" id="PRO_5045267932" evidence="5">
    <location>
        <begin position="19"/>
        <end position="354"/>
    </location>
</feature>
<keyword evidence="1 4" id="KW-0349">Heme</keyword>
<dbReference type="InterPro" id="IPR009056">
    <property type="entry name" value="Cyt_c-like_dom"/>
</dbReference>
<dbReference type="Proteomes" id="UP001057998">
    <property type="component" value="Chromosome 2"/>
</dbReference>
<dbReference type="PANTHER" id="PTHR35008">
    <property type="entry name" value="BLL4482 PROTEIN-RELATED"/>
    <property type="match status" value="1"/>
</dbReference>
<sequence>MNHHITLLAALLTSAPLAADTLPDRQTELPAVAKKANTDYLTPRPLTAIPDTEFGRKVKYGYSLFVDSQQMRGRYVGNEQNCVNCHMQAGMKANAAPLWAAYTAYPAYRKKNDKVNTYGERIQGCFNYSMNGVPPGDSSPELVALSAYAYWLTMSGLLNKYGLPEMPVPELSDAELILGGKREDFVLPAEIAADFPVSERGNLAGRGYPKLPSPAQEPSIARGAQVYKTTCAVCHANDGQGIKGADGAQYFPPLWGKDAFNWGAGMHRINTAAYFIYENMPLGKSVQLTEQQAWDVAAYMNSHERPQDPRYRGDLDANDQRYHKHQGYYGDAIDGHKLGSRAYPTATIEPQPGT</sequence>
<dbReference type="InterPro" id="IPR051459">
    <property type="entry name" value="Cytochrome_c-type_DH"/>
</dbReference>
<dbReference type="Gene3D" id="1.10.760.10">
    <property type="entry name" value="Cytochrome c-like domain"/>
    <property type="match status" value="2"/>
</dbReference>
<feature type="signal peptide" evidence="5">
    <location>
        <begin position="1"/>
        <end position="18"/>
    </location>
</feature>
<feature type="domain" description="Cytochrome c" evidence="6">
    <location>
        <begin position="218"/>
        <end position="304"/>
    </location>
</feature>
<evidence type="ECO:0000256" key="5">
    <source>
        <dbReference type="SAM" id="SignalP"/>
    </source>
</evidence>
<name>A0ABY5GLZ5_9GAMM</name>